<accession>A0A239W243</accession>
<feature type="domain" description="YprB ribonuclease H-like" evidence="2">
    <location>
        <begin position="472"/>
        <end position="662"/>
    </location>
</feature>
<dbReference type="EMBL" id="LT906441">
    <property type="protein sequence ID" value="SNV28239.1"/>
    <property type="molecule type" value="Genomic_DNA"/>
</dbReference>
<reference evidence="3 4" key="1">
    <citation type="submission" date="2017-06" db="EMBL/GenBank/DDBJ databases">
        <authorList>
            <consortium name="Pathogen Informatics"/>
        </authorList>
    </citation>
    <scope>NUCLEOTIDE SEQUENCE [LARGE SCALE GENOMIC DNA]</scope>
    <source>
        <strain evidence="3 4">NCTC11865</strain>
    </source>
</reference>
<dbReference type="InterPro" id="IPR038720">
    <property type="entry name" value="YprB_RNase_H-like_dom"/>
</dbReference>
<evidence type="ECO:0000259" key="2">
    <source>
        <dbReference type="Pfam" id="PF13482"/>
    </source>
</evidence>
<dbReference type="eggNOG" id="COG2251">
    <property type="taxonomic scope" value="Bacteria"/>
</dbReference>
<dbReference type="RefSeq" id="WP_325168510.1">
    <property type="nucleotide sequence ID" value="NZ_LT906441.1"/>
</dbReference>
<organism evidence="3 4">
    <name type="scientific">Cutibacterium granulosum</name>
    <dbReference type="NCBI Taxonomy" id="33011"/>
    <lineage>
        <taxon>Bacteria</taxon>
        <taxon>Bacillati</taxon>
        <taxon>Actinomycetota</taxon>
        <taxon>Actinomycetes</taxon>
        <taxon>Propionibacteriales</taxon>
        <taxon>Propionibacteriaceae</taxon>
        <taxon>Cutibacterium</taxon>
    </lineage>
</organism>
<feature type="region of interest" description="Disordered" evidence="1">
    <location>
        <begin position="29"/>
        <end position="54"/>
    </location>
</feature>
<dbReference type="InterPro" id="IPR012337">
    <property type="entry name" value="RNaseH-like_sf"/>
</dbReference>
<proteinExistence type="predicted"/>
<dbReference type="AlphaFoldDB" id="A0A239W243"/>
<dbReference type="NCBIfam" id="TIGR03491">
    <property type="entry name" value="TM0106 family RecB-like putative nuclease"/>
    <property type="match status" value="1"/>
</dbReference>
<evidence type="ECO:0000313" key="4">
    <source>
        <dbReference type="Proteomes" id="UP000215332"/>
    </source>
</evidence>
<gene>
    <name evidence="3" type="ORF">SAMEA4412665_00116</name>
</gene>
<feature type="compositionally biased region" description="Polar residues" evidence="1">
    <location>
        <begin position="36"/>
        <end position="50"/>
    </location>
</feature>
<protein>
    <submittedName>
        <fullName evidence="3">Putative RecB family nuclease, TM0106 family</fullName>
    </submittedName>
</protein>
<dbReference type="Pfam" id="PF13482">
    <property type="entry name" value="RNase_H_2"/>
    <property type="match status" value="1"/>
</dbReference>
<dbReference type="SUPFAM" id="SSF53098">
    <property type="entry name" value="Ribonuclease H-like"/>
    <property type="match status" value="1"/>
</dbReference>
<name>A0A239W243_9ACTN</name>
<feature type="compositionally biased region" description="Low complexity" evidence="1">
    <location>
        <begin position="298"/>
        <end position="310"/>
    </location>
</feature>
<evidence type="ECO:0000313" key="3">
    <source>
        <dbReference type="EMBL" id="SNV28239.1"/>
    </source>
</evidence>
<feature type="compositionally biased region" description="Polar residues" evidence="1">
    <location>
        <begin position="332"/>
        <end position="351"/>
    </location>
</feature>
<feature type="region of interest" description="Disordered" evidence="1">
    <location>
        <begin position="296"/>
        <end position="353"/>
    </location>
</feature>
<dbReference type="KEGG" id="cgrn:4412665_00116"/>
<sequence length="669" mass="74537">MSSATHPNPTPILLDSWAARSCPVRTQHAFDPSITLPPTQDAQPQSQPSPLSDAARGFVTSVCDELAKIPHAVDLRKWRGSSPQHHRAMTRKVLERGAALIIDPQLPSSLQGHRSGSPDVLVRVADRPDGQPGYLPVVIAHESLLQRNTTTAEFTWVTPLQEPDPRQAHLSTTQVFRPGREHTLLQGAHHWRLLDDLGLVASPPDGMSGRRRLAGFIGTDDVTMLANLPTCAEDSPHLAVCWLDLDHRFIRTYVPAPTSSSAAESASQHWRRRSVLDRYDHEHSFRVSVARHAMARTASSDSVRGASSDSVRSRRTATRHDSTPSGDAPASHPTNQPGVTSEPTADSSTSPRRAPMLRPIVVPECAQCPWWPVCESQLDPDDISLRVTKAPLDVREITTLRDLGIETIHDLAAADLDVVLPLYLPQVQHRPRAETRLRLAAQRATLLHQGRTLARRNDDPIVLPSGQVEIDFDIETSFDDRVYLWGMWVDDPQGLLPETADPSICYYVHFSSFSDQDDAAEISLAKEAISWLDHVVQRVPDCIIVHYSDYEITHLRHFGAVATDPHMAASVEHLLHSGCFVDIFRVIRQHFFGVHGIGLKAVAQEGAGFHWRDPEPGGLNSQTWWDEAVHSPDPQVRESSRTRVLQYNEDDVRATHAVRGWLRKEYGRR</sequence>
<dbReference type="InterPro" id="IPR019993">
    <property type="entry name" value="RecB_nuclease_TM0106_put"/>
</dbReference>
<dbReference type="Proteomes" id="UP000215332">
    <property type="component" value="Chromosome 1"/>
</dbReference>
<evidence type="ECO:0000256" key="1">
    <source>
        <dbReference type="SAM" id="MobiDB-lite"/>
    </source>
</evidence>